<name>E0UAZ4_GLOV7</name>
<sequence>MNTNFVLTLAAIMTVGTLGNLGFSSSANAQQNNSSSSDIIQDTEPNTNNNRNTPQKGDNSQSRTVIIYYDYPDPVLEQRIYRNNLEGRLFDESRSQRARDYYYRITEPYNQRYYLDRSPVPYYYRR</sequence>
<dbReference type="AlphaFoldDB" id="E0UAZ4"/>
<protein>
    <recommendedName>
        <fullName evidence="5">Secreted protein</fullName>
    </recommendedName>
</protein>
<feature type="compositionally biased region" description="Low complexity" evidence="1">
    <location>
        <begin position="45"/>
        <end position="54"/>
    </location>
</feature>
<evidence type="ECO:0000256" key="2">
    <source>
        <dbReference type="SAM" id="SignalP"/>
    </source>
</evidence>
<evidence type="ECO:0008006" key="5">
    <source>
        <dbReference type="Google" id="ProtNLM"/>
    </source>
</evidence>
<reference evidence="4" key="1">
    <citation type="journal article" date="2011" name="MBio">
        <title>Novel metabolic attributes of the genus Cyanothece, comprising a group of unicellular nitrogen-fixing Cyanobacteria.</title>
        <authorList>
            <person name="Bandyopadhyay A."/>
            <person name="Elvitigala T."/>
            <person name="Welsh E."/>
            <person name="Stockel J."/>
            <person name="Liberton M."/>
            <person name="Min H."/>
            <person name="Sherman L.A."/>
            <person name="Pakrasi H.B."/>
        </authorList>
    </citation>
    <scope>NUCLEOTIDE SEQUENCE [LARGE SCALE GENOMIC DNA]</scope>
    <source>
        <strain evidence="4">PCC 7822</strain>
    </source>
</reference>
<dbReference type="EMBL" id="CP002198">
    <property type="protein sequence ID" value="ADN15116.1"/>
    <property type="molecule type" value="Genomic_DNA"/>
</dbReference>
<feature type="compositionally biased region" description="Low complexity" evidence="1">
    <location>
        <begin position="27"/>
        <end position="37"/>
    </location>
</feature>
<evidence type="ECO:0000313" key="3">
    <source>
        <dbReference type="EMBL" id="ADN15116.1"/>
    </source>
</evidence>
<feature type="signal peptide" evidence="2">
    <location>
        <begin position="1"/>
        <end position="29"/>
    </location>
</feature>
<keyword evidence="2" id="KW-0732">Signal</keyword>
<gene>
    <name evidence="3" type="ordered locus">Cyan7822_3162</name>
</gene>
<evidence type="ECO:0000256" key="1">
    <source>
        <dbReference type="SAM" id="MobiDB-lite"/>
    </source>
</evidence>
<proteinExistence type="predicted"/>
<dbReference type="RefSeq" id="WP_013323209.1">
    <property type="nucleotide sequence ID" value="NC_014501.1"/>
</dbReference>
<feature type="chain" id="PRO_5003141182" description="Secreted protein" evidence="2">
    <location>
        <begin position="30"/>
        <end position="126"/>
    </location>
</feature>
<dbReference type="KEGG" id="cyj:Cyan7822_3162"/>
<feature type="region of interest" description="Disordered" evidence="1">
    <location>
        <begin position="27"/>
        <end position="62"/>
    </location>
</feature>
<organism evidence="3 4">
    <name type="scientific">Gloeothece verrucosa (strain PCC 7822)</name>
    <name type="common">Cyanothece sp. (strain PCC 7822)</name>
    <dbReference type="NCBI Taxonomy" id="497965"/>
    <lineage>
        <taxon>Bacteria</taxon>
        <taxon>Bacillati</taxon>
        <taxon>Cyanobacteriota</taxon>
        <taxon>Cyanophyceae</taxon>
        <taxon>Oscillatoriophycideae</taxon>
        <taxon>Chroococcales</taxon>
        <taxon>Aphanothecaceae</taxon>
        <taxon>Gloeothece</taxon>
        <taxon>Gloeothece verrucosa</taxon>
    </lineage>
</organism>
<dbReference type="STRING" id="497965.Cyan7822_3162"/>
<accession>E0UAZ4</accession>
<evidence type="ECO:0000313" key="4">
    <source>
        <dbReference type="Proteomes" id="UP000008206"/>
    </source>
</evidence>
<dbReference type="HOGENOM" id="CLU_1977849_0_0_3"/>
<keyword evidence="4" id="KW-1185">Reference proteome</keyword>
<dbReference type="Proteomes" id="UP000008206">
    <property type="component" value="Chromosome"/>
</dbReference>